<dbReference type="GO" id="GO:0003677">
    <property type="term" value="F:DNA binding"/>
    <property type="evidence" value="ECO:0007669"/>
    <property type="project" value="InterPro"/>
</dbReference>
<dbReference type="PROSITE" id="PS50943">
    <property type="entry name" value="HTH_CROC1"/>
    <property type="match status" value="1"/>
</dbReference>
<reference evidence="2 3" key="1">
    <citation type="submission" date="2015-03" db="EMBL/GenBank/DDBJ databases">
        <title>Caedibacter varicaedens, whole genome shotgun sequence.</title>
        <authorList>
            <person name="Suzuki H."/>
            <person name="Dapper A.L."/>
            <person name="Gibson A.K."/>
            <person name="Jackson C."/>
            <person name="Lee H."/>
            <person name="Pejaver V.R."/>
            <person name="Doak T."/>
            <person name="Lynch M."/>
        </authorList>
    </citation>
    <scope>NUCLEOTIDE SEQUENCE [LARGE SCALE GENOMIC DNA]</scope>
</reference>
<dbReference type="Proteomes" id="UP000036771">
    <property type="component" value="Unassembled WGS sequence"/>
</dbReference>
<dbReference type="InterPro" id="IPR010982">
    <property type="entry name" value="Lambda_DNA-bd_dom_sf"/>
</dbReference>
<evidence type="ECO:0000313" key="2">
    <source>
        <dbReference type="EMBL" id="GAO97730.1"/>
    </source>
</evidence>
<feature type="domain" description="HTH cro/C1-type" evidence="1">
    <location>
        <begin position="27"/>
        <end position="70"/>
    </location>
</feature>
<evidence type="ECO:0000313" key="3">
    <source>
        <dbReference type="Proteomes" id="UP000036771"/>
    </source>
</evidence>
<evidence type="ECO:0000259" key="1">
    <source>
        <dbReference type="PROSITE" id="PS50943"/>
    </source>
</evidence>
<accession>A0A0K8MB31</accession>
<name>A0A0K8MB31_9PROT</name>
<sequence length="83" mass="9619">MIRKPVFLHTLEILGKIIATERARIPLTQQELADLAEVSRTSVQRLEEGKEATFSTIVKILRVLNLMLIIDTYQKEEQIENDR</sequence>
<protein>
    <submittedName>
        <fullName evidence="2">Helix-turn-helix protein</fullName>
    </submittedName>
</protein>
<gene>
    <name evidence="2" type="ORF">Cva_00369</name>
</gene>
<dbReference type="SUPFAM" id="SSF47413">
    <property type="entry name" value="lambda repressor-like DNA-binding domains"/>
    <property type="match status" value="1"/>
</dbReference>
<dbReference type="CDD" id="cd00093">
    <property type="entry name" value="HTH_XRE"/>
    <property type="match status" value="1"/>
</dbReference>
<organism evidence="2 3">
    <name type="scientific">Caedimonas varicaedens</name>
    <dbReference type="NCBI Taxonomy" id="1629334"/>
    <lineage>
        <taxon>Bacteria</taxon>
        <taxon>Pseudomonadati</taxon>
        <taxon>Pseudomonadota</taxon>
        <taxon>Alphaproteobacteria</taxon>
        <taxon>Holosporales</taxon>
        <taxon>Caedimonadaceae</taxon>
        <taxon>Caedimonas</taxon>
    </lineage>
</organism>
<proteinExistence type="predicted"/>
<dbReference type="Gene3D" id="1.10.260.40">
    <property type="entry name" value="lambda repressor-like DNA-binding domains"/>
    <property type="match status" value="1"/>
</dbReference>
<dbReference type="EMBL" id="BBVC01000016">
    <property type="protein sequence ID" value="GAO97730.1"/>
    <property type="molecule type" value="Genomic_DNA"/>
</dbReference>
<dbReference type="OrthoDB" id="5194757at2"/>
<dbReference type="Pfam" id="PF01381">
    <property type="entry name" value="HTH_3"/>
    <property type="match status" value="1"/>
</dbReference>
<keyword evidence="3" id="KW-1185">Reference proteome</keyword>
<dbReference type="InterPro" id="IPR001387">
    <property type="entry name" value="Cro/C1-type_HTH"/>
</dbReference>
<dbReference type="SMART" id="SM00530">
    <property type="entry name" value="HTH_XRE"/>
    <property type="match status" value="1"/>
</dbReference>
<dbReference type="STRING" id="1629334.Cva_00369"/>
<dbReference type="AlphaFoldDB" id="A0A0K8MB31"/>
<comment type="caution">
    <text evidence="2">The sequence shown here is derived from an EMBL/GenBank/DDBJ whole genome shotgun (WGS) entry which is preliminary data.</text>
</comment>